<dbReference type="AlphaFoldDB" id="A0A834CWP0"/>
<dbReference type="PANTHER" id="PTHR47074">
    <property type="entry name" value="BNAC02G40300D PROTEIN"/>
    <property type="match status" value="1"/>
</dbReference>
<evidence type="ECO:0000259" key="1">
    <source>
        <dbReference type="Pfam" id="PF13456"/>
    </source>
</evidence>
<dbReference type="InterPro" id="IPR052929">
    <property type="entry name" value="RNase_H-like_EbsB-rel"/>
</dbReference>
<accession>A0A834CWP0</accession>
<dbReference type="InterPro" id="IPR002156">
    <property type="entry name" value="RNaseH_domain"/>
</dbReference>
<dbReference type="Pfam" id="PF13966">
    <property type="entry name" value="zf-RVT"/>
    <property type="match status" value="1"/>
</dbReference>
<dbReference type="InterPro" id="IPR026960">
    <property type="entry name" value="RVT-Znf"/>
</dbReference>
<dbReference type="Gramene" id="Jr07_30480_p1">
    <property type="protein sequence ID" value="cds.Jr07_30480_p1"/>
    <property type="gene ID" value="Jr07_30480"/>
</dbReference>
<reference evidence="3" key="2">
    <citation type="submission" date="2020-03" db="EMBL/GenBank/DDBJ databases">
        <title>Walnut 2.0.</title>
        <authorList>
            <person name="Marrano A."/>
            <person name="Britton M."/>
            <person name="Zimin A.V."/>
            <person name="Zaini P.A."/>
            <person name="Workman R."/>
            <person name="Puiu D."/>
            <person name="Bianco L."/>
            <person name="Allen B.J."/>
            <person name="Troggio M."/>
            <person name="Leslie C.A."/>
            <person name="Timp W."/>
            <person name="Dendekar A."/>
            <person name="Salzberg S.L."/>
            <person name="Neale D.B."/>
        </authorList>
    </citation>
    <scope>NUCLEOTIDE SEQUENCE</scope>
    <source>
        <tissue evidence="3">Leaves</tissue>
    </source>
</reference>
<dbReference type="Pfam" id="PF13456">
    <property type="entry name" value="RVT_3"/>
    <property type="match status" value="1"/>
</dbReference>
<evidence type="ECO:0000313" key="3">
    <source>
        <dbReference type="EMBL" id="KAF5466668.1"/>
    </source>
</evidence>
<gene>
    <name evidence="3" type="ORF">F2P56_016575</name>
</gene>
<protein>
    <recommendedName>
        <fullName evidence="5">Reverse transcriptase zinc-binding domain-containing protein</fullName>
    </recommendedName>
</protein>
<dbReference type="PANTHER" id="PTHR47074:SF48">
    <property type="entry name" value="POLYNUCLEOTIDYL TRANSFERASE, RIBONUCLEASE H-LIKE SUPERFAMILY PROTEIN"/>
    <property type="match status" value="1"/>
</dbReference>
<evidence type="ECO:0008006" key="5">
    <source>
        <dbReference type="Google" id="ProtNLM"/>
    </source>
</evidence>
<evidence type="ECO:0000313" key="4">
    <source>
        <dbReference type="Proteomes" id="UP000619265"/>
    </source>
</evidence>
<reference evidence="3" key="1">
    <citation type="submission" date="2015-10" db="EMBL/GenBank/DDBJ databases">
        <authorList>
            <person name="Martinez-Garcia P.J."/>
            <person name="Crepeau M.W."/>
            <person name="Puiu D."/>
            <person name="Gonzalez-Ibeas D."/>
            <person name="Whalen J."/>
            <person name="Stevens K."/>
            <person name="Paul R."/>
            <person name="Butterfield T."/>
            <person name="Britton M."/>
            <person name="Reagan R."/>
            <person name="Chakraborty S."/>
            <person name="Walawage S.L."/>
            <person name="Vasquez-Gross H.A."/>
            <person name="Cardeno C."/>
            <person name="Famula R."/>
            <person name="Pratt K."/>
            <person name="Kuruganti S."/>
            <person name="Aradhya M.K."/>
            <person name="Leslie C.A."/>
            <person name="Dandekar A.M."/>
            <person name="Salzberg S.L."/>
            <person name="Wegrzyn J.L."/>
            <person name="Langley C.H."/>
            <person name="Neale D.B."/>
        </authorList>
    </citation>
    <scope>NUCLEOTIDE SEQUENCE</scope>
    <source>
        <tissue evidence="3">Leaves</tissue>
    </source>
</reference>
<dbReference type="GO" id="GO:0004523">
    <property type="term" value="F:RNA-DNA hybrid ribonuclease activity"/>
    <property type="evidence" value="ECO:0007669"/>
    <property type="project" value="InterPro"/>
</dbReference>
<proteinExistence type="predicted"/>
<dbReference type="EMBL" id="LIHL02000007">
    <property type="protein sequence ID" value="KAF5466668.1"/>
    <property type="molecule type" value="Genomic_DNA"/>
</dbReference>
<feature type="domain" description="RNase H type-1" evidence="1">
    <location>
        <begin position="178"/>
        <end position="246"/>
    </location>
</feature>
<dbReference type="GO" id="GO:0003676">
    <property type="term" value="F:nucleic acid binding"/>
    <property type="evidence" value="ECO:0007669"/>
    <property type="project" value="InterPro"/>
</dbReference>
<comment type="caution">
    <text evidence="3">The sequence shown here is derived from an EMBL/GenBank/DDBJ whole genome shotgun (WGS) entry which is preliminary data.</text>
</comment>
<dbReference type="Proteomes" id="UP000619265">
    <property type="component" value="Unassembled WGS sequence"/>
</dbReference>
<organism evidence="3 4">
    <name type="scientific">Juglans regia</name>
    <name type="common">English walnut</name>
    <dbReference type="NCBI Taxonomy" id="51240"/>
    <lineage>
        <taxon>Eukaryota</taxon>
        <taxon>Viridiplantae</taxon>
        <taxon>Streptophyta</taxon>
        <taxon>Embryophyta</taxon>
        <taxon>Tracheophyta</taxon>
        <taxon>Spermatophyta</taxon>
        <taxon>Magnoliopsida</taxon>
        <taxon>eudicotyledons</taxon>
        <taxon>Gunneridae</taxon>
        <taxon>Pentapetalae</taxon>
        <taxon>rosids</taxon>
        <taxon>fabids</taxon>
        <taxon>Fagales</taxon>
        <taxon>Juglandaceae</taxon>
        <taxon>Juglans</taxon>
    </lineage>
</organism>
<evidence type="ECO:0000259" key="2">
    <source>
        <dbReference type="Pfam" id="PF13966"/>
    </source>
</evidence>
<feature type="domain" description="Reverse transcriptase zinc-binding" evidence="2">
    <location>
        <begin position="1"/>
        <end position="63"/>
    </location>
</feature>
<name>A0A834CWP0_JUGRE</name>
<sequence length="248" mass="28599">MWKLKVPNAVKMFLWRACHKSLPTNLNLSKRKITESNLCPVCKREPESVIHALWSCVAVQDVWGICSRKLQKMKVRFHSFKDLLSHLESEVSEGDFEVFATTVYLVWKRRNELVFEKKFENLSKLIYNSYQKLRDFKDANASCPSRHSDRPQAAEWTPPQVNGFKANWDATIDRSMCKIGIGVVVRNWEGKLIATMRSQRTLFPEAKLAEALAALKAVILCKHLQLQNLILEGDTLNVVQDINAERRD</sequence>